<protein>
    <submittedName>
        <fullName evidence="7">Holo-ACP synthase/triphosphoribosyl-dephospho-CoA synthase</fullName>
    </submittedName>
</protein>
<comment type="caution">
    <text evidence="7">The sequence shown here is derived from an EMBL/GenBank/DDBJ whole genome shotgun (WGS) entry which is preliminary data.</text>
</comment>
<dbReference type="Proteomes" id="UP000251835">
    <property type="component" value="Unassembled WGS sequence"/>
</dbReference>
<dbReference type="EMBL" id="QENZ01000006">
    <property type="protein sequence ID" value="PVX49404.1"/>
    <property type="molecule type" value="Genomic_DNA"/>
</dbReference>
<dbReference type="InterPro" id="IPR005551">
    <property type="entry name" value="CitX"/>
</dbReference>
<sequence length="481" mass="54742">MTTSNNEEILTNILKDREERFALRNSLAERGLASISLNFNIPGYPKSSEILKNAFNCVQNDLLRFLVAHRIHKIPNTQHYHHSDNGNFFLQGVAYVFEDEQVKKFLEDFEQTHPLERLLDVDLMNSEGEMISSGKDKKCFLCDHPAKKCMKEKRHSFEEYNNYVNEHTQNYLATIKKNLVISIITEKAIVASLYEVSVEDKPGLVCPSSNGAHTDMDFFTFLSSSGSLSNYWRQTAKYGYKTGRKAKESVDFKEIRKNLRLMGLEAEEAMYTATNGVNTQKGMIFLIGLASFASAAVFANSEKFSQEAFQAWVQKIMKGIVDEDFDKGHAQHGTHGEEAFKKYGKHLAGGARHEAEQGFPTVFNYAIGYLNAQIGDDYRVLTKEDWQEVLTNLLMLIISKSNDINILYRKNQEALRQVQCHAARVLTTPIGYHRNQSLKNFGEYCMFNNISPGGAADLLALSLFVYFIENLDFTHYSLGER</sequence>
<evidence type="ECO:0000256" key="4">
    <source>
        <dbReference type="ARBA" id="ARBA00022741"/>
    </source>
</evidence>
<comment type="catalytic activity">
    <reaction evidence="1">
        <text>3'-dephospho-CoA + ATP = 2'-(5''-triphospho-alpha-D-ribosyl)-3'-dephospho-CoA + adenine</text>
        <dbReference type="Rhea" id="RHEA:15117"/>
        <dbReference type="ChEBI" id="CHEBI:16708"/>
        <dbReference type="ChEBI" id="CHEBI:30616"/>
        <dbReference type="ChEBI" id="CHEBI:57328"/>
        <dbReference type="ChEBI" id="CHEBI:61378"/>
        <dbReference type="EC" id="2.4.2.52"/>
    </reaction>
</comment>
<keyword evidence="4" id="KW-0547">Nucleotide-binding</keyword>
<dbReference type="InterPro" id="IPR002736">
    <property type="entry name" value="CitG"/>
</dbReference>
<evidence type="ECO:0000256" key="3">
    <source>
        <dbReference type="ARBA" id="ARBA00022695"/>
    </source>
</evidence>
<dbReference type="GO" id="GO:0046917">
    <property type="term" value="F:triphosphoribosyl-dephospho-CoA synthase activity"/>
    <property type="evidence" value="ECO:0007669"/>
    <property type="project" value="UniProtKB-EC"/>
</dbReference>
<evidence type="ECO:0000256" key="2">
    <source>
        <dbReference type="ARBA" id="ARBA00022679"/>
    </source>
</evidence>
<dbReference type="Pfam" id="PF01874">
    <property type="entry name" value="CitG"/>
    <property type="match status" value="1"/>
</dbReference>
<keyword evidence="8" id="KW-1185">Reference proteome</keyword>
<organism evidence="7 8">
    <name type="scientific">Balneicella halophila</name>
    <dbReference type="NCBI Taxonomy" id="1537566"/>
    <lineage>
        <taxon>Bacteria</taxon>
        <taxon>Pseudomonadati</taxon>
        <taxon>Bacteroidota</taxon>
        <taxon>Bacteroidia</taxon>
        <taxon>Bacteroidales</taxon>
        <taxon>Balneicellaceae</taxon>
        <taxon>Balneicella</taxon>
    </lineage>
</organism>
<evidence type="ECO:0000313" key="7">
    <source>
        <dbReference type="EMBL" id="PVX49404.1"/>
    </source>
</evidence>
<dbReference type="OrthoDB" id="114886at2"/>
<gene>
    <name evidence="7" type="ORF">C7377_1820</name>
</gene>
<proteinExistence type="predicted"/>
<dbReference type="PANTHER" id="PTHR30201">
    <property type="entry name" value="TRIPHOSPHORIBOSYL-DEPHOSPHO-COA SYNTHASE"/>
    <property type="match status" value="1"/>
</dbReference>
<reference evidence="7 8" key="1">
    <citation type="submission" date="2018-05" db="EMBL/GenBank/DDBJ databases">
        <title>Genomic Encyclopedia of Type Strains, Phase IV (KMG-IV): sequencing the most valuable type-strain genomes for metagenomic binning, comparative biology and taxonomic classification.</title>
        <authorList>
            <person name="Goeker M."/>
        </authorList>
    </citation>
    <scope>NUCLEOTIDE SEQUENCE [LARGE SCALE GENOMIC DNA]</scope>
    <source>
        <strain evidence="7 8">DSM 28579</strain>
    </source>
</reference>
<keyword evidence="2" id="KW-0808">Transferase</keyword>
<evidence type="ECO:0000256" key="5">
    <source>
        <dbReference type="ARBA" id="ARBA00022840"/>
    </source>
</evidence>
<dbReference type="RefSeq" id="WP_116497025.1">
    <property type="nucleotide sequence ID" value="NZ_QENZ01000006.1"/>
</dbReference>
<accession>A0A7L4UME5</accession>
<dbReference type="PANTHER" id="PTHR30201:SF2">
    <property type="entry name" value="2-(5''-TRIPHOSPHORIBOSYL)-3'-DEPHOSPHOCOENZYME-A SYNTHASE"/>
    <property type="match status" value="1"/>
</dbReference>
<comment type="catalytic activity">
    <reaction evidence="6">
        <text>apo-[citrate lyase ACP] + 2'-(5''-triphospho-alpha-D-ribosyl)-3'-dephospho-CoA = holo-[citrate lyase ACP] + diphosphate</text>
        <dbReference type="Rhea" id="RHEA:16333"/>
        <dbReference type="Rhea" id="RHEA-COMP:10157"/>
        <dbReference type="Rhea" id="RHEA-COMP:10158"/>
        <dbReference type="ChEBI" id="CHEBI:29999"/>
        <dbReference type="ChEBI" id="CHEBI:33019"/>
        <dbReference type="ChEBI" id="CHEBI:61378"/>
        <dbReference type="ChEBI" id="CHEBI:82683"/>
        <dbReference type="EC" id="2.7.7.61"/>
    </reaction>
</comment>
<keyword evidence="3" id="KW-0548">Nucleotidyltransferase</keyword>
<dbReference type="AlphaFoldDB" id="A0A7L4UME5"/>
<dbReference type="GO" id="GO:0050519">
    <property type="term" value="F:holo-citrate lyase synthase activity"/>
    <property type="evidence" value="ECO:0007669"/>
    <property type="project" value="UniProtKB-EC"/>
</dbReference>
<evidence type="ECO:0000256" key="6">
    <source>
        <dbReference type="ARBA" id="ARBA00048574"/>
    </source>
</evidence>
<dbReference type="Gene3D" id="1.10.4200.10">
    <property type="entry name" value="Triphosphoribosyl-dephospho-CoA protein"/>
    <property type="match status" value="2"/>
</dbReference>
<dbReference type="GO" id="GO:0051191">
    <property type="term" value="P:prosthetic group biosynthetic process"/>
    <property type="evidence" value="ECO:0007669"/>
    <property type="project" value="InterPro"/>
</dbReference>
<dbReference type="GO" id="GO:0005524">
    <property type="term" value="F:ATP binding"/>
    <property type="evidence" value="ECO:0007669"/>
    <property type="project" value="UniProtKB-KW"/>
</dbReference>
<dbReference type="Pfam" id="PF03802">
    <property type="entry name" value="CitX"/>
    <property type="match status" value="1"/>
</dbReference>
<evidence type="ECO:0000256" key="1">
    <source>
        <dbReference type="ARBA" id="ARBA00001210"/>
    </source>
</evidence>
<name>A0A7L4UME5_BALHA</name>
<evidence type="ECO:0000313" key="8">
    <source>
        <dbReference type="Proteomes" id="UP000251835"/>
    </source>
</evidence>
<keyword evidence="5" id="KW-0067">ATP-binding</keyword>